<gene>
    <name evidence="2" type="ORF">G7067_04745</name>
</gene>
<reference evidence="2 3" key="1">
    <citation type="submission" date="2020-03" db="EMBL/GenBank/DDBJ databases">
        <title>Leucobacter sp. nov., isolated from beetles.</title>
        <authorList>
            <person name="Hyun D.-W."/>
            <person name="Bae J.-W."/>
        </authorList>
    </citation>
    <scope>NUCLEOTIDE SEQUENCE [LARGE SCALE GENOMIC DNA]</scope>
    <source>
        <strain evidence="2 3">HDW9B</strain>
    </source>
</reference>
<dbReference type="InterPro" id="IPR029044">
    <property type="entry name" value="Nucleotide-diphossugar_trans"/>
</dbReference>
<dbReference type="RefSeq" id="WP_166322362.1">
    <property type="nucleotide sequence ID" value="NZ_CP049934.1"/>
</dbReference>
<evidence type="ECO:0000313" key="2">
    <source>
        <dbReference type="EMBL" id="QIM15883.1"/>
    </source>
</evidence>
<proteinExistence type="predicted"/>
<protein>
    <submittedName>
        <fullName evidence="2">Glycosyltransferase family 2 protein</fullName>
    </submittedName>
</protein>
<feature type="domain" description="Glycosyltransferase 2-like" evidence="1">
    <location>
        <begin position="8"/>
        <end position="144"/>
    </location>
</feature>
<evidence type="ECO:0000259" key="1">
    <source>
        <dbReference type="Pfam" id="PF00535"/>
    </source>
</evidence>
<sequence length="354" mass="38626">MTPADIDVIIPVHSPTRPVRRAVESVLAHNSARARVLVVAHNTDPAGISLSLGEYAGHEAVETLHLDDGVPSPAGPRNHGLDRATAAYVCLLDSDDWLQPGALDSWLSVATSSGSDVVLARIERQGSDIPDPLPPTRPDRTLKLHAVKDRLAYRSEPVGLISRSRFPALRYTPGLHSGEDLDVSARLAFSRAAIAYDRHGPAYTFGSDAADRVTATLRTLQEDFAFLDTIIASDWYRRLSRRERRVFGAKVFRLHFFDAVLARLTADGGLDAHRAAFADLVSQIRAAAPGALSVLSRRDRAAIDAVLSPEGDAEEVLQLLKARWLGGIDSILTRNPLLTLHRQGPRRTMRDMVA</sequence>
<dbReference type="KEGG" id="lins:G7067_04745"/>
<dbReference type="Pfam" id="PF00535">
    <property type="entry name" value="Glycos_transf_2"/>
    <property type="match status" value="1"/>
</dbReference>
<dbReference type="EMBL" id="CP049934">
    <property type="protein sequence ID" value="QIM15883.1"/>
    <property type="molecule type" value="Genomic_DNA"/>
</dbReference>
<dbReference type="AlphaFoldDB" id="A0A6G8FHW3"/>
<accession>A0A6G8FHW3</accession>
<evidence type="ECO:0000313" key="3">
    <source>
        <dbReference type="Proteomes" id="UP000501387"/>
    </source>
</evidence>
<name>A0A6G8FHW3_9MICO</name>
<organism evidence="2 3">
    <name type="scientific">Leucobacter insecticola</name>
    <dbReference type="NCBI Taxonomy" id="2714934"/>
    <lineage>
        <taxon>Bacteria</taxon>
        <taxon>Bacillati</taxon>
        <taxon>Actinomycetota</taxon>
        <taxon>Actinomycetes</taxon>
        <taxon>Micrococcales</taxon>
        <taxon>Microbacteriaceae</taxon>
        <taxon>Leucobacter</taxon>
    </lineage>
</organism>
<dbReference type="GO" id="GO:0016740">
    <property type="term" value="F:transferase activity"/>
    <property type="evidence" value="ECO:0007669"/>
    <property type="project" value="UniProtKB-KW"/>
</dbReference>
<dbReference type="Proteomes" id="UP000501387">
    <property type="component" value="Chromosome"/>
</dbReference>
<keyword evidence="3" id="KW-1185">Reference proteome</keyword>
<dbReference type="CDD" id="cd00761">
    <property type="entry name" value="Glyco_tranf_GTA_type"/>
    <property type="match status" value="1"/>
</dbReference>
<dbReference type="Gene3D" id="3.90.550.10">
    <property type="entry name" value="Spore Coat Polysaccharide Biosynthesis Protein SpsA, Chain A"/>
    <property type="match status" value="1"/>
</dbReference>
<dbReference type="InterPro" id="IPR001173">
    <property type="entry name" value="Glyco_trans_2-like"/>
</dbReference>
<dbReference type="SUPFAM" id="SSF53448">
    <property type="entry name" value="Nucleotide-diphospho-sugar transferases"/>
    <property type="match status" value="1"/>
</dbReference>
<keyword evidence="2" id="KW-0808">Transferase</keyword>